<dbReference type="AlphaFoldDB" id="W7U2W2"/>
<dbReference type="InterPro" id="IPR001748">
    <property type="entry name" value="BUD31"/>
</dbReference>
<dbReference type="EMBL" id="AZIL01000517">
    <property type="protein sequence ID" value="EWM27201.1"/>
    <property type="molecule type" value="Genomic_DNA"/>
</dbReference>
<comment type="subcellular location">
    <subcellularLocation>
        <location evidence="1">Nucleus</location>
    </subcellularLocation>
</comment>
<sequence>MSRWGRKARPPPGFDYLEPTLAALEAELRESTYINLLCNRRHAHVIIFLMLFDRYRPQSEVNEGHEGKRKNESLWPVHQINWQRSRYIFDMFYRYEKISREVYEYCVQMKLVDAALAAKWKKPGYEKLCCTYAINTKNFKFGTTSICRVPKQVLNEGTVVEDANCGCRGCSSGDQGERNIFGNKYGQYLAGIQVRRERKQAKAAAAVAGVWAEGGGEEDEEEEDDEAEEEEEEEEEGHGKRSVHDERTEGGPEMHIHKKVKA</sequence>
<evidence type="ECO:0000313" key="5">
    <source>
        <dbReference type="EMBL" id="EWM27201.1"/>
    </source>
</evidence>
<protein>
    <submittedName>
        <fullName evidence="5">G10 protein</fullName>
    </submittedName>
</protein>
<keyword evidence="6" id="KW-1185">Reference proteome</keyword>
<gene>
    <name evidence="5" type="ORF">Naga_100010g15</name>
</gene>
<dbReference type="PANTHER" id="PTHR19411:SF0">
    <property type="entry name" value="PROTEIN BUD31 HOMOLOG"/>
    <property type="match status" value="1"/>
</dbReference>
<comment type="similarity">
    <text evidence="2">Belongs to the BUD31 (G10) family.</text>
</comment>
<keyword evidence="3" id="KW-0539">Nucleus</keyword>
<dbReference type="GO" id="GO:0000398">
    <property type="term" value="P:mRNA splicing, via spliceosome"/>
    <property type="evidence" value="ECO:0007669"/>
    <property type="project" value="TreeGrafter"/>
</dbReference>
<evidence type="ECO:0000313" key="6">
    <source>
        <dbReference type="Proteomes" id="UP000019335"/>
    </source>
</evidence>
<feature type="compositionally biased region" description="Basic and acidic residues" evidence="4">
    <location>
        <begin position="237"/>
        <end position="255"/>
    </location>
</feature>
<accession>W7U2W2</accession>
<evidence type="ECO:0000256" key="3">
    <source>
        <dbReference type="ARBA" id="ARBA00023242"/>
    </source>
</evidence>
<dbReference type="Proteomes" id="UP000019335">
    <property type="component" value="Chromosome 7"/>
</dbReference>
<dbReference type="GO" id="GO:0005681">
    <property type="term" value="C:spliceosomal complex"/>
    <property type="evidence" value="ECO:0007669"/>
    <property type="project" value="TreeGrafter"/>
</dbReference>
<evidence type="ECO:0000256" key="1">
    <source>
        <dbReference type="ARBA" id="ARBA00004123"/>
    </source>
</evidence>
<dbReference type="Pfam" id="PF01125">
    <property type="entry name" value="BUD31"/>
    <property type="match status" value="1"/>
</dbReference>
<name>W7U2W2_9STRA</name>
<reference evidence="5 6" key="1">
    <citation type="journal article" date="2014" name="Mol. Plant">
        <title>Chromosome Scale Genome Assembly and Transcriptome Profiling of Nannochloropsis gaditana in Nitrogen Depletion.</title>
        <authorList>
            <person name="Corteggiani Carpinelli E."/>
            <person name="Telatin A."/>
            <person name="Vitulo N."/>
            <person name="Forcato C."/>
            <person name="D'Angelo M."/>
            <person name="Schiavon R."/>
            <person name="Vezzi A."/>
            <person name="Giacometti G.M."/>
            <person name="Morosinotto T."/>
            <person name="Valle G."/>
        </authorList>
    </citation>
    <scope>NUCLEOTIDE SEQUENCE [LARGE SCALE GENOMIC DNA]</scope>
    <source>
        <strain evidence="5 6">B-31</strain>
    </source>
</reference>
<feature type="region of interest" description="Disordered" evidence="4">
    <location>
        <begin position="208"/>
        <end position="262"/>
    </location>
</feature>
<dbReference type="PANTHER" id="PTHR19411">
    <property type="entry name" value="PROTEIN BUD31-RELATED"/>
    <property type="match status" value="1"/>
</dbReference>
<feature type="compositionally biased region" description="Acidic residues" evidence="4">
    <location>
        <begin position="215"/>
        <end position="236"/>
    </location>
</feature>
<organism evidence="5 6">
    <name type="scientific">Nannochloropsis gaditana</name>
    <dbReference type="NCBI Taxonomy" id="72520"/>
    <lineage>
        <taxon>Eukaryota</taxon>
        <taxon>Sar</taxon>
        <taxon>Stramenopiles</taxon>
        <taxon>Ochrophyta</taxon>
        <taxon>Eustigmatophyceae</taxon>
        <taxon>Eustigmatales</taxon>
        <taxon>Monodopsidaceae</taxon>
        <taxon>Nannochloropsis</taxon>
    </lineage>
</organism>
<comment type="caution">
    <text evidence="5">The sequence shown here is derived from an EMBL/GenBank/DDBJ whole genome shotgun (WGS) entry which is preliminary data.</text>
</comment>
<evidence type="ECO:0000256" key="2">
    <source>
        <dbReference type="ARBA" id="ARBA00005287"/>
    </source>
</evidence>
<evidence type="ECO:0000256" key="4">
    <source>
        <dbReference type="SAM" id="MobiDB-lite"/>
    </source>
</evidence>
<proteinExistence type="inferred from homology"/>
<dbReference type="OrthoDB" id="277109at2759"/>